<gene>
    <name evidence="9" type="ORF">PFICI_11370</name>
</gene>
<dbReference type="RefSeq" id="XP_007838142.1">
    <property type="nucleotide sequence ID" value="XM_007839951.1"/>
</dbReference>
<dbReference type="InterPro" id="IPR019098">
    <property type="entry name" value="Histone_chaperone_domain_CHZ"/>
</dbReference>
<comment type="function">
    <text evidence="1">Forms a chaperone-bound H2A.Z-H2B complex that acts as a source for SWR1 complex-dependent H2A to H2A.Z histone replacement in chromatin.</text>
</comment>
<reference evidence="10" key="1">
    <citation type="journal article" date="2015" name="BMC Genomics">
        <title>Genomic and transcriptomic analysis of the endophytic fungus Pestalotiopsis fici reveals its lifestyle and high potential for synthesis of natural products.</title>
        <authorList>
            <person name="Wang X."/>
            <person name="Zhang X."/>
            <person name="Liu L."/>
            <person name="Xiang M."/>
            <person name="Wang W."/>
            <person name="Sun X."/>
            <person name="Che Y."/>
            <person name="Guo L."/>
            <person name="Liu G."/>
            <person name="Guo L."/>
            <person name="Wang C."/>
            <person name="Yin W.B."/>
            <person name="Stadler M."/>
            <person name="Zhang X."/>
            <person name="Liu X."/>
        </authorList>
    </citation>
    <scope>NUCLEOTIDE SEQUENCE [LARGE SCALE GENOMIC DNA]</scope>
    <source>
        <strain evidence="10">W106-1 / CGMCC3.15140</strain>
    </source>
</reference>
<accession>W3WX89</accession>
<dbReference type="FunCoup" id="W3WX89">
    <property type="interactions" value="30"/>
</dbReference>
<proteinExistence type="inferred from homology"/>
<dbReference type="AlphaFoldDB" id="W3WX89"/>
<feature type="region of interest" description="Disordered" evidence="7">
    <location>
        <begin position="1"/>
        <end position="121"/>
    </location>
</feature>
<name>W3WX89_PESFW</name>
<comment type="subunit">
    <text evidence="6">Forms a heterotrimer with H2A.Z-H2B, stabilizing the association of the histone dimer. Also, with a lower affinity, forms a heterotrimer with H2A-H2B.</text>
</comment>
<evidence type="ECO:0000256" key="4">
    <source>
        <dbReference type="ARBA" id="ARBA00023186"/>
    </source>
</evidence>
<sequence length="121" mass="13048">MSAENGSTTLPVDDPSKVAEAPIETKGKGKATATEEPVDQTMDEDDDSSDDEAENNGAGDEEAEDNLDEIDLNNIVEGGRRTRGKVINWAEAAKNVPADEEEEDDEDFEAGGDEDEKMDED</sequence>
<evidence type="ECO:0000256" key="1">
    <source>
        <dbReference type="ARBA" id="ARBA00002212"/>
    </source>
</evidence>
<dbReference type="eggNOG" id="ENOG502SCUM">
    <property type="taxonomic scope" value="Eukaryota"/>
</dbReference>
<dbReference type="SMART" id="SM01082">
    <property type="entry name" value="CHZ"/>
    <property type="match status" value="1"/>
</dbReference>
<comment type="similarity">
    <text evidence="3">Belongs to the CHZ1 family.</text>
</comment>
<dbReference type="InParanoid" id="W3WX89"/>
<evidence type="ECO:0000313" key="9">
    <source>
        <dbReference type="EMBL" id="ETS77496.1"/>
    </source>
</evidence>
<protein>
    <recommendedName>
        <fullName evidence="8">Histone chaperone domain-containing protein</fullName>
    </recommendedName>
</protein>
<feature type="compositionally biased region" description="Polar residues" evidence="7">
    <location>
        <begin position="1"/>
        <end position="10"/>
    </location>
</feature>
<evidence type="ECO:0000256" key="3">
    <source>
        <dbReference type="ARBA" id="ARBA00008057"/>
    </source>
</evidence>
<evidence type="ECO:0000256" key="5">
    <source>
        <dbReference type="ARBA" id="ARBA00023242"/>
    </source>
</evidence>
<evidence type="ECO:0000256" key="2">
    <source>
        <dbReference type="ARBA" id="ARBA00004123"/>
    </source>
</evidence>
<dbReference type="GO" id="GO:0005634">
    <property type="term" value="C:nucleus"/>
    <property type="evidence" value="ECO:0007669"/>
    <property type="project" value="UniProtKB-SubCell"/>
</dbReference>
<evidence type="ECO:0000256" key="6">
    <source>
        <dbReference type="ARBA" id="ARBA00025877"/>
    </source>
</evidence>
<dbReference type="EMBL" id="KI912116">
    <property type="protein sequence ID" value="ETS77496.1"/>
    <property type="molecule type" value="Genomic_DNA"/>
</dbReference>
<evidence type="ECO:0000313" key="10">
    <source>
        <dbReference type="Proteomes" id="UP000030651"/>
    </source>
</evidence>
<dbReference type="STRING" id="1229662.W3WX89"/>
<dbReference type="HOGENOM" id="CLU_130004_1_0_1"/>
<keyword evidence="10" id="KW-1185">Reference proteome</keyword>
<feature type="domain" description="Histone chaperone" evidence="8">
    <location>
        <begin position="61"/>
        <end position="98"/>
    </location>
</feature>
<dbReference type="Pfam" id="PF09649">
    <property type="entry name" value="CHZ"/>
    <property type="match status" value="1"/>
</dbReference>
<dbReference type="Proteomes" id="UP000030651">
    <property type="component" value="Unassembled WGS sequence"/>
</dbReference>
<dbReference type="KEGG" id="pfy:PFICI_11370"/>
<feature type="compositionally biased region" description="Acidic residues" evidence="7">
    <location>
        <begin position="36"/>
        <end position="71"/>
    </location>
</feature>
<keyword evidence="5" id="KW-0539">Nucleus</keyword>
<feature type="compositionally biased region" description="Acidic residues" evidence="7">
    <location>
        <begin position="98"/>
        <end position="121"/>
    </location>
</feature>
<evidence type="ECO:0000256" key="7">
    <source>
        <dbReference type="SAM" id="MobiDB-lite"/>
    </source>
</evidence>
<dbReference type="OrthoDB" id="2148987at2759"/>
<organism evidence="9 10">
    <name type="scientific">Pestalotiopsis fici (strain W106-1 / CGMCC3.15140)</name>
    <dbReference type="NCBI Taxonomy" id="1229662"/>
    <lineage>
        <taxon>Eukaryota</taxon>
        <taxon>Fungi</taxon>
        <taxon>Dikarya</taxon>
        <taxon>Ascomycota</taxon>
        <taxon>Pezizomycotina</taxon>
        <taxon>Sordariomycetes</taxon>
        <taxon>Xylariomycetidae</taxon>
        <taxon>Amphisphaeriales</taxon>
        <taxon>Sporocadaceae</taxon>
        <taxon>Pestalotiopsis</taxon>
    </lineage>
</organism>
<keyword evidence="4" id="KW-0143">Chaperone</keyword>
<dbReference type="OMA" id="MEGVQDP"/>
<comment type="subcellular location">
    <subcellularLocation>
        <location evidence="2">Nucleus</location>
    </subcellularLocation>
</comment>
<evidence type="ECO:0000259" key="8">
    <source>
        <dbReference type="SMART" id="SM01082"/>
    </source>
</evidence>
<dbReference type="GeneID" id="19276383"/>